<dbReference type="Pfam" id="PF02470">
    <property type="entry name" value="MlaD"/>
    <property type="match status" value="1"/>
</dbReference>
<dbReference type="PANTHER" id="PTHR30462">
    <property type="entry name" value="INTERMEMBRANE TRANSPORT PROTEIN PQIB-RELATED"/>
    <property type="match status" value="1"/>
</dbReference>
<evidence type="ECO:0000313" key="8">
    <source>
        <dbReference type="EMBL" id="GAM59506.1"/>
    </source>
</evidence>
<feature type="domain" description="Mce/MlaD" evidence="7">
    <location>
        <begin position="85"/>
        <end position="154"/>
    </location>
</feature>
<keyword evidence="9" id="KW-1185">Reference proteome</keyword>
<evidence type="ECO:0000256" key="4">
    <source>
        <dbReference type="ARBA" id="ARBA00022692"/>
    </source>
</evidence>
<evidence type="ECO:0000256" key="2">
    <source>
        <dbReference type="ARBA" id="ARBA00022475"/>
    </source>
</evidence>
<evidence type="ECO:0000256" key="5">
    <source>
        <dbReference type="ARBA" id="ARBA00022989"/>
    </source>
</evidence>
<dbReference type="PANTHER" id="PTHR30462:SF0">
    <property type="entry name" value="INTERMEMBRANE TRANSPORT PROTEIN YEBT"/>
    <property type="match status" value="1"/>
</dbReference>
<dbReference type="InterPro" id="IPR051800">
    <property type="entry name" value="PqiA-PqiB_transport"/>
</dbReference>
<dbReference type="InterPro" id="IPR003399">
    <property type="entry name" value="Mce/MlaD"/>
</dbReference>
<comment type="caution">
    <text evidence="8">The sequence shown here is derived from an EMBL/GenBank/DDBJ whole genome shotgun (WGS) entry which is preliminary data.</text>
</comment>
<reference evidence="8 9" key="2">
    <citation type="submission" date="2015-01" db="EMBL/GenBank/DDBJ databases">
        <authorList>
            <consortium name="NBRP consortium"/>
            <person name="Sawabe T."/>
            <person name="Meirelles P."/>
            <person name="Feng G."/>
            <person name="Sayaka M."/>
            <person name="Hattori M."/>
            <person name="Ohkuma M."/>
        </authorList>
    </citation>
    <scope>NUCLEOTIDE SEQUENCE [LARGE SCALE GENOMIC DNA]</scope>
    <source>
        <strain evidence="9">JCM 19231</strain>
    </source>
</reference>
<dbReference type="GO" id="GO:0005886">
    <property type="term" value="C:plasma membrane"/>
    <property type="evidence" value="ECO:0007669"/>
    <property type="project" value="UniProtKB-SubCell"/>
</dbReference>
<protein>
    <submittedName>
        <fullName evidence="8">Paraquat-inducible protein B</fullName>
    </submittedName>
</protein>
<reference evidence="8 9" key="1">
    <citation type="submission" date="2015-01" db="EMBL/GenBank/DDBJ databases">
        <title>Vibrio sp. C1 JCM 19231 whole genome shotgun sequence.</title>
        <authorList>
            <person name="Sawabe T."/>
            <person name="Meirelles P."/>
            <person name="Feng G."/>
            <person name="Sayaka M."/>
            <person name="Hattori M."/>
            <person name="Ohkuma M."/>
        </authorList>
    </citation>
    <scope>NUCLEOTIDE SEQUENCE [LARGE SCALE GENOMIC DNA]</scope>
    <source>
        <strain evidence="9">JCM 19231</strain>
    </source>
</reference>
<organism evidence="8 9">
    <name type="scientific">Vibrio ishigakensis</name>
    <dbReference type="NCBI Taxonomy" id="1481914"/>
    <lineage>
        <taxon>Bacteria</taxon>
        <taxon>Pseudomonadati</taxon>
        <taxon>Pseudomonadota</taxon>
        <taxon>Gammaproteobacteria</taxon>
        <taxon>Vibrionales</taxon>
        <taxon>Vibrionaceae</taxon>
        <taxon>Vibrio</taxon>
    </lineage>
</organism>
<keyword evidence="2" id="KW-1003">Cell membrane</keyword>
<accession>A0A0B8NZY0</accession>
<gene>
    <name evidence="8" type="ORF">JCM19231_2754</name>
</gene>
<evidence type="ECO:0000256" key="3">
    <source>
        <dbReference type="ARBA" id="ARBA00022519"/>
    </source>
</evidence>
<keyword evidence="6" id="KW-0472">Membrane</keyword>
<dbReference type="EMBL" id="BBRZ01000162">
    <property type="protein sequence ID" value="GAM59506.1"/>
    <property type="molecule type" value="Genomic_DNA"/>
</dbReference>
<dbReference type="Proteomes" id="UP000031671">
    <property type="component" value="Unassembled WGS sequence"/>
</dbReference>
<proteinExistence type="predicted"/>
<evidence type="ECO:0000313" key="9">
    <source>
        <dbReference type="Proteomes" id="UP000031671"/>
    </source>
</evidence>
<keyword evidence="5" id="KW-1133">Transmembrane helix</keyword>
<keyword evidence="4" id="KW-0812">Transmembrane</keyword>
<evidence type="ECO:0000256" key="6">
    <source>
        <dbReference type="ARBA" id="ARBA00023136"/>
    </source>
</evidence>
<sequence>MGEITLVSPQFAQSEVEFKARIYPEYAKTIAREGAQFWLVTPEIGLTGIKNLSSAIAPAIEVMPSGKGKAKTQFQLASNKPLASGYEFVLQAETKGSVAVNTPILYREIEVGRVTDVRLGELADRVIIKTLIDPDYAYLIRENTLFWNVSGLDVSIGLSGANVKAGTVESLLRGGIAFATPEDGNLLPAAKNGRAFYLYKQADPSWLEWRTAIPKP</sequence>
<dbReference type="AlphaFoldDB" id="A0A0B8NZY0"/>
<keyword evidence="3" id="KW-0997">Cell inner membrane</keyword>
<evidence type="ECO:0000256" key="1">
    <source>
        <dbReference type="ARBA" id="ARBA00004533"/>
    </source>
</evidence>
<comment type="subcellular location">
    <subcellularLocation>
        <location evidence="1">Cell inner membrane</location>
    </subcellularLocation>
</comment>
<name>A0A0B8NZY0_9VIBR</name>
<evidence type="ECO:0000259" key="7">
    <source>
        <dbReference type="Pfam" id="PF02470"/>
    </source>
</evidence>